<evidence type="ECO:0000313" key="13">
    <source>
        <dbReference type="EMBL" id="KAK3328198.1"/>
    </source>
</evidence>
<dbReference type="InterPro" id="IPR003439">
    <property type="entry name" value="ABC_transporter-like_ATP-bd"/>
</dbReference>
<dbReference type="GO" id="GO:0005524">
    <property type="term" value="F:ATP binding"/>
    <property type="evidence" value="ECO:0007669"/>
    <property type="project" value="UniProtKB-KW"/>
</dbReference>
<dbReference type="Gene3D" id="3.40.50.300">
    <property type="entry name" value="P-loop containing nucleotide triphosphate hydrolases"/>
    <property type="match status" value="2"/>
</dbReference>
<dbReference type="InterPro" id="IPR050173">
    <property type="entry name" value="ABC_transporter_C-like"/>
</dbReference>
<evidence type="ECO:0000256" key="9">
    <source>
        <dbReference type="SAM" id="MobiDB-lite"/>
    </source>
</evidence>
<evidence type="ECO:0000256" key="4">
    <source>
        <dbReference type="ARBA" id="ARBA00022741"/>
    </source>
</evidence>
<comment type="function">
    <text evidence="8">ABC-type transporter; part of the gene cluster that mediates the biosynthesis of the phomopsins, a group of hexapeptide mycotoxins which infects lupins and causes lupinosis disease in livestock.</text>
</comment>
<feature type="domain" description="ABC transmembrane type-1" evidence="12">
    <location>
        <begin position="280"/>
        <end position="547"/>
    </location>
</feature>
<evidence type="ECO:0000256" key="5">
    <source>
        <dbReference type="ARBA" id="ARBA00022840"/>
    </source>
</evidence>
<dbReference type="CDD" id="cd18580">
    <property type="entry name" value="ABC_6TM_ABCC_D2"/>
    <property type="match status" value="1"/>
</dbReference>
<dbReference type="InterPro" id="IPR044726">
    <property type="entry name" value="ABCC_6TM_D2"/>
</dbReference>
<dbReference type="FunFam" id="1.20.1560.10:FF:000066">
    <property type="entry name" value="ABC multidrug transporter (Eurofung)"/>
    <property type="match status" value="1"/>
</dbReference>
<feature type="region of interest" description="Disordered" evidence="9">
    <location>
        <begin position="576"/>
        <end position="598"/>
    </location>
</feature>
<keyword evidence="3 10" id="KW-0812">Transmembrane</keyword>
<dbReference type="InterPro" id="IPR036640">
    <property type="entry name" value="ABC1_TM_sf"/>
</dbReference>
<dbReference type="GO" id="GO:0140359">
    <property type="term" value="F:ABC-type transporter activity"/>
    <property type="evidence" value="ECO:0007669"/>
    <property type="project" value="InterPro"/>
</dbReference>
<evidence type="ECO:0000256" key="7">
    <source>
        <dbReference type="ARBA" id="ARBA00023136"/>
    </source>
</evidence>
<keyword evidence="7 10" id="KW-0472">Membrane</keyword>
<dbReference type="Proteomes" id="UP001286456">
    <property type="component" value="Unassembled WGS sequence"/>
</dbReference>
<dbReference type="InterPro" id="IPR003593">
    <property type="entry name" value="AAA+_ATPase"/>
</dbReference>
<dbReference type="InterPro" id="IPR017871">
    <property type="entry name" value="ABC_transporter-like_CS"/>
</dbReference>
<feature type="transmembrane region" description="Helical" evidence="10">
    <location>
        <begin position="96"/>
        <end position="118"/>
    </location>
</feature>
<feature type="transmembrane region" description="Helical" evidence="10">
    <location>
        <begin position="527"/>
        <end position="554"/>
    </location>
</feature>
<dbReference type="InterPro" id="IPR011527">
    <property type="entry name" value="ABC1_TM_dom"/>
</dbReference>
<evidence type="ECO:0000256" key="1">
    <source>
        <dbReference type="ARBA" id="ARBA00004141"/>
    </source>
</evidence>
<dbReference type="InterPro" id="IPR027417">
    <property type="entry name" value="P-loop_NTPase"/>
</dbReference>
<dbReference type="Pfam" id="PF00005">
    <property type="entry name" value="ABC_tran"/>
    <property type="match status" value="2"/>
</dbReference>
<dbReference type="EMBL" id="JAUEPO010000003">
    <property type="protein sequence ID" value="KAK3328198.1"/>
    <property type="molecule type" value="Genomic_DNA"/>
</dbReference>
<dbReference type="CDD" id="cd03250">
    <property type="entry name" value="ABCC_MRP_domain1"/>
    <property type="match status" value="1"/>
</dbReference>
<feature type="domain" description="ABC transporter" evidence="11">
    <location>
        <begin position="599"/>
        <end position="829"/>
    </location>
</feature>
<feature type="transmembrane region" description="Helical" evidence="10">
    <location>
        <begin position="1034"/>
        <end position="1052"/>
    </location>
</feature>
<dbReference type="GO" id="GO:0016887">
    <property type="term" value="F:ATP hydrolysis activity"/>
    <property type="evidence" value="ECO:0007669"/>
    <property type="project" value="InterPro"/>
</dbReference>
<dbReference type="CDD" id="cd18579">
    <property type="entry name" value="ABC_6TM_ABCC_D1"/>
    <property type="match status" value="1"/>
</dbReference>
<dbReference type="PROSITE" id="PS50929">
    <property type="entry name" value="ABC_TM1F"/>
    <property type="match status" value="2"/>
</dbReference>
<dbReference type="PROSITE" id="PS00211">
    <property type="entry name" value="ABC_TRANSPORTER_1"/>
    <property type="match status" value="2"/>
</dbReference>
<feature type="domain" description="ABC transporter" evidence="11">
    <location>
        <begin position="1221"/>
        <end position="1481"/>
    </location>
</feature>
<dbReference type="GO" id="GO:0016020">
    <property type="term" value="C:membrane"/>
    <property type="evidence" value="ECO:0007669"/>
    <property type="project" value="UniProtKB-SubCell"/>
</dbReference>
<proteinExistence type="predicted"/>
<evidence type="ECO:0000256" key="3">
    <source>
        <dbReference type="ARBA" id="ARBA00022692"/>
    </source>
</evidence>
<feature type="transmembrane region" description="Helical" evidence="10">
    <location>
        <begin position="200"/>
        <end position="219"/>
    </location>
</feature>
<evidence type="ECO:0000256" key="8">
    <source>
        <dbReference type="ARBA" id="ARBA00059074"/>
    </source>
</evidence>
<feature type="transmembrane region" description="Helical" evidence="10">
    <location>
        <begin position="933"/>
        <end position="955"/>
    </location>
</feature>
<gene>
    <name evidence="13" type="ORF">B0T19DRAFT_423892</name>
</gene>
<feature type="transmembrane region" description="Helical" evidence="10">
    <location>
        <begin position="311"/>
        <end position="336"/>
    </location>
</feature>
<comment type="caution">
    <text evidence="13">The sequence shown here is derived from an EMBL/GenBank/DDBJ whole genome shotgun (WGS) entry which is preliminary data.</text>
</comment>
<keyword evidence="13" id="KW-0378">Hydrolase</keyword>
<feature type="transmembrane region" description="Helical" evidence="10">
    <location>
        <begin position="124"/>
        <end position="143"/>
    </location>
</feature>
<dbReference type="FunFam" id="1.20.1560.10:FF:000055">
    <property type="entry name" value="ABC multidrug transporter (Eurofung)"/>
    <property type="match status" value="1"/>
</dbReference>
<dbReference type="PROSITE" id="PS50893">
    <property type="entry name" value="ABC_TRANSPORTER_2"/>
    <property type="match status" value="2"/>
</dbReference>
<accession>A0AAE0IN23</accession>
<evidence type="ECO:0000256" key="6">
    <source>
        <dbReference type="ARBA" id="ARBA00022989"/>
    </source>
</evidence>
<dbReference type="PANTHER" id="PTHR24223">
    <property type="entry name" value="ATP-BINDING CASSETTE SUB-FAMILY C"/>
    <property type="match status" value="1"/>
</dbReference>
<organism evidence="13 14">
    <name type="scientific">Cercophora scortea</name>
    <dbReference type="NCBI Taxonomy" id="314031"/>
    <lineage>
        <taxon>Eukaryota</taxon>
        <taxon>Fungi</taxon>
        <taxon>Dikarya</taxon>
        <taxon>Ascomycota</taxon>
        <taxon>Pezizomycotina</taxon>
        <taxon>Sordariomycetes</taxon>
        <taxon>Sordariomycetidae</taxon>
        <taxon>Sordariales</taxon>
        <taxon>Lasiosphaeriaceae</taxon>
        <taxon>Cercophora</taxon>
    </lineage>
</organism>
<feature type="transmembrane region" description="Helical" evidence="10">
    <location>
        <begin position="1116"/>
        <end position="1136"/>
    </location>
</feature>
<dbReference type="InterPro" id="IPR044746">
    <property type="entry name" value="ABCC_6TM_D1"/>
</dbReference>
<dbReference type="SMART" id="SM00382">
    <property type="entry name" value="AAA"/>
    <property type="match status" value="2"/>
</dbReference>
<dbReference type="SUPFAM" id="SSF52540">
    <property type="entry name" value="P-loop containing nucleoside triphosphate hydrolases"/>
    <property type="match status" value="2"/>
</dbReference>
<name>A0AAE0IN23_9PEZI</name>
<evidence type="ECO:0000313" key="14">
    <source>
        <dbReference type="Proteomes" id="UP001286456"/>
    </source>
</evidence>
<dbReference type="PANTHER" id="PTHR24223:SF345">
    <property type="entry name" value="ABC MULTIDRUG TRANSPORTER (EUROFUNG)"/>
    <property type="match status" value="1"/>
</dbReference>
<feature type="domain" description="ABC transmembrane type-1" evidence="12">
    <location>
        <begin position="893"/>
        <end position="1172"/>
    </location>
</feature>
<dbReference type="InterPro" id="IPR056227">
    <property type="entry name" value="TMD0_ABC"/>
</dbReference>
<reference evidence="13" key="1">
    <citation type="journal article" date="2023" name="Mol. Phylogenet. Evol.">
        <title>Genome-scale phylogeny and comparative genomics of the fungal order Sordariales.</title>
        <authorList>
            <person name="Hensen N."/>
            <person name="Bonometti L."/>
            <person name="Westerberg I."/>
            <person name="Brannstrom I.O."/>
            <person name="Guillou S."/>
            <person name="Cros-Aarteil S."/>
            <person name="Calhoun S."/>
            <person name="Haridas S."/>
            <person name="Kuo A."/>
            <person name="Mondo S."/>
            <person name="Pangilinan J."/>
            <person name="Riley R."/>
            <person name="LaButti K."/>
            <person name="Andreopoulos B."/>
            <person name="Lipzen A."/>
            <person name="Chen C."/>
            <person name="Yan M."/>
            <person name="Daum C."/>
            <person name="Ng V."/>
            <person name="Clum A."/>
            <person name="Steindorff A."/>
            <person name="Ohm R.A."/>
            <person name="Martin F."/>
            <person name="Silar P."/>
            <person name="Natvig D.O."/>
            <person name="Lalanne C."/>
            <person name="Gautier V."/>
            <person name="Ament-Velasquez S.L."/>
            <person name="Kruys A."/>
            <person name="Hutchinson M.I."/>
            <person name="Powell A.J."/>
            <person name="Barry K."/>
            <person name="Miller A.N."/>
            <person name="Grigoriev I.V."/>
            <person name="Debuchy R."/>
            <person name="Gladieux P."/>
            <person name="Hiltunen Thoren M."/>
            <person name="Johannesson H."/>
        </authorList>
    </citation>
    <scope>NUCLEOTIDE SEQUENCE</scope>
    <source>
        <strain evidence="13">SMH4131-1</strain>
    </source>
</reference>
<dbReference type="Pfam" id="PF00664">
    <property type="entry name" value="ABC_membrane"/>
    <property type="match status" value="2"/>
</dbReference>
<reference evidence="13" key="2">
    <citation type="submission" date="2023-06" db="EMBL/GenBank/DDBJ databases">
        <authorList>
            <consortium name="Lawrence Berkeley National Laboratory"/>
            <person name="Haridas S."/>
            <person name="Hensen N."/>
            <person name="Bonometti L."/>
            <person name="Westerberg I."/>
            <person name="Brannstrom I.O."/>
            <person name="Guillou S."/>
            <person name="Cros-Aarteil S."/>
            <person name="Calhoun S."/>
            <person name="Kuo A."/>
            <person name="Mondo S."/>
            <person name="Pangilinan J."/>
            <person name="Riley R."/>
            <person name="Labutti K."/>
            <person name="Andreopoulos B."/>
            <person name="Lipzen A."/>
            <person name="Chen C."/>
            <person name="Yanf M."/>
            <person name="Daum C."/>
            <person name="Ng V."/>
            <person name="Clum A."/>
            <person name="Steindorff A."/>
            <person name="Ohm R."/>
            <person name="Martin F."/>
            <person name="Silar P."/>
            <person name="Natvig D."/>
            <person name="Lalanne C."/>
            <person name="Gautier V."/>
            <person name="Ament-Velasquez S.L."/>
            <person name="Kruys A."/>
            <person name="Hutchinson M.I."/>
            <person name="Powell A.J."/>
            <person name="Barry K."/>
            <person name="Miller A.N."/>
            <person name="Grigoriev I.V."/>
            <person name="Debuchy R."/>
            <person name="Gladieux P."/>
            <person name="Thoren M.H."/>
            <person name="Johannesson H."/>
        </authorList>
    </citation>
    <scope>NUCLEOTIDE SEQUENCE</scope>
    <source>
        <strain evidence="13">SMH4131-1</strain>
    </source>
</reference>
<keyword evidence="14" id="KW-1185">Reference proteome</keyword>
<feature type="transmembrane region" description="Helical" evidence="10">
    <location>
        <begin position="163"/>
        <end position="180"/>
    </location>
</feature>
<feature type="transmembrane region" description="Helical" evidence="10">
    <location>
        <begin position="70"/>
        <end position="89"/>
    </location>
</feature>
<dbReference type="SUPFAM" id="SSF90123">
    <property type="entry name" value="ABC transporter transmembrane region"/>
    <property type="match status" value="2"/>
</dbReference>
<evidence type="ECO:0000259" key="12">
    <source>
        <dbReference type="PROSITE" id="PS50929"/>
    </source>
</evidence>
<dbReference type="Pfam" id="PF24357">
    <property type="entry name" value="TMD0_ABC"/>
    <property type="match status" value="1"/>
</dbReference>
<dbReference type="Gene3D" id="1.20.1560.10">
    <property type="entry name" value="ABC transporter type 1, transmembrane domain"/>
    <property type="match status" value="2"/>
</dbReference>
<evidence type="ECO:0000256" key="10">
    <source>
        <dbReference type="SAM" id="Phobius"/>
    </source>
</evidence>
<comment type="subcellular location">
    <subcellularLocation>
        <location evidence="1">Membrane</location>
        <topology evidence="1">Multi-pass membrane protein</topology>
    </subcellularLocation>
</comment>
<feature type="transmembrane region" description="Helical" evidence="10">
    <location>
        <begin position="1008"/>
        <end position="1028"/>
    </location>
</feature>
<keyword evidence="5" id="KW-0067">ATP-binding</keyword>
<protein>
    <submittedName>
        <fullName evidence="13">P-loop containing nucleoside triphosphate hydrolase protein</fullName>
    </submittedName>
</protein>
<keyword evidence="4" id="KW-0547">Nucleotide-binding</keyword>
<feature type="transmembrane region" description="Helical" evidence="10">
    <location>
        <begin position="412"/>
        <end position="433"/>
    </location>
</feature>
<keyword evidence="6 10" id="KW-1133">Transmembrane helix</keyword>
<keyword evidence="2" id="KW-0813">Transport</keyword>
<feature type="transmembrane region" description="Helical" evidence="10">
    <location>
        <begin position="490"/>
        <end position="515"/>
    </location>
</feature>
<feature type="compositionally biased region" description="Basic and acidic residues" evidence="9">
    <location>
        <begin position="583"/>
        <end position="595"/>
    </location>
</feature>
<feature type="transmembrane region" description="Helical" evidence="10">
    <location>
        <begin position="32"/>
        <end position="50"/>
    </location>
</feature>
<evidence type="ECO:0000259" key="11">
    <source>
        <dbReference type="PROSITE" id="PS50893"/>
    </source>
</evidence>
<evidence type="ECO:0000256" key="2">
    <source>
        <dbReference type="ARBA" id="ARBA00022448"/>
    </source>
</evidence>
<sequence>MDFSGCLDDESFGPSVRGCRDDFDFTLKFEKIFLSLIPASLFIAVSFSLIVHWTRRPVIVGGALLRTAKLVAIGAYAAIQLSLLVLACIKARKLEVFFISSSAVTFVSALCMLALSSLEHTRSVRPSIILTGYLFVTILFDIAQTRTLWLASTKFDEVTFSRLFTTGVALKAILILLESHHKSRWAIQWDSKKHSPEETAGLFGLGAFIWLNQLFLTGYRKIMTLDDLFPLDYHMTSKTLQENVGDQLDYSKTQGKAHGLARALAKALAVPFLLPVGPRIALTAFQFCQPFLINTLLDYLQKPSSEVSKNAGYGLIGATILVYTGIAASGAFYWYLQERAIYMVRSVLAGAVYKKTMEAKLSAADDSAALTLMSSDVERILRGWLNIHELWANSIEVGLAAWLLSRQIGPAFVAPLIIIGICMVTSSVSSRYIGTRQRAWMEKIQKRVGLTANVIAQMKHLKISGLAAPVEESVQKMRVDELVTGARFRFLLIVVVTFGYLPLYFSPVLTFAFAARTLDVTTIFTSISYIFLLASPLGTLFQTIPTIVVALTCLSRIQKFLESSPRIDFRQSQRLISPSGSSKDGDIQKRGKDDSGPLLKISGGSFGYEGDKMNLRDINLDIPVSRLTIIVGPVASGKSTLCKVLLGETPISHGQIVVDSASSRRIGFCDQTAFLSNTTIRQNIVGFAPFDRERYNEVIEAAMLQPDLAVLPQGDRTKVGSNGITLSGGQKQRVSIARALYLDCSFLVFDDILSGLDADTEEQVFRRVFSPDGLLRQRRSTVVLCTHSTRHLPAADHIVALGADGVLVEQGTFRELVADQKYVHSLDIKESDDVHSENSVEITAASDSAPGLVQVTTATKSSSPDEVQTEGRMMGDSAVYRHYAARVGKITMFGILISCTTVGFFQNFSTVWLRFWSSDVVSAHPTHSNAYYLGLYALYQALALSGLTVAALLGFTTMVKDAGAALHKDALKTVINAPLRFFTKTDAGVVTNLFSQDMTLIDGDLPNAVVNFSYYFFISIGNAAVIAASSPYLAVSYPFLGVVLFWIQKFYLRTSRQIRLLDLEAKSPLYTHFTDTIKGLATFRAFDWVADGIELNNLLVDTSQRPAYLLAMIQRWLAFMLQLIVAILAVIVVALSTQLRSDTGFTGASLVTLMAFGESLSYIVTFYTNLETSIGAVTRLKAFSRNVVSENLDGEDVVPPWEWPLKGAIEIRNVSASYDDVPVEDTQTSGTEKDLSSQNLVLKDLNMSIAPGEKIAICGRSGSGKSSTILLLLRLLDPMPSSAHGITVDDIPLHKIDRATLRQRIIAVPQDPVFLPDGTSYQVNLDPFVTSSAAECRAVLETVGLWSFVDERGGLAAGMSSDTLSQGQKQLFCLARAILRRRIRSRERQAEAGDSGAAGVEGGILLLDEVSSSVDKDTDKAMQGIIHDEFSGYTIVMVSHRLGMVMGFDTVVVMDNGRIVESGQPTVLAEKEGSRFRELWLVGKNSKGQ</sequence>
<feature type="transmembrane region" description="Helical" evidence="10">
    <location>
        <begin position="890"/>
        <end position="913"/>
    </location>
</feature>